<accession>A0A9P8VYP5</accession>
<gene>
    <name evidence="2" type="ORF">B0T10DRAFT_462572</name>
</gene>
<organism evidence="2 3">
    <name type="scientific">Thelonectria olida</name>
    <dbReference type="NCBI Taxonomy" id="1576542"/>
    <lineage>
        <taxon>Eukaryota</taxon>
        <taxon>Fungi</taxon>
        <taxon>Dikarya</taxon>
        <taxon>Ascomycota</taxon>
        <taxon>Pezizomycotina</taxon>
        <taxon>Sordariomycetes</taxon>
        <taxon>Hypocreomycetidae</taxon>
        <taxon>Hypocreales</taxon>
        <taxon>Nectriaceae</taxon>
        <taxon>Thelonectria</taxon>
    </lineage>
</organism>
<feature type="region of interest" description="Disordered" evidence="1">
    <location>
        <begin position="101"/>
        <end position="128"/>
    </location>
</feature>
<sequence length="128" mass="14007">MSTYPDTSNSGNASTSLSPNFGMHWLEEPPFEVDATAVFIDKFFNYSSSFWKDDGTEPYRVFIRHDNVGTGGTALKSPLYLVGTTPAALLNTNSNCYSPMKSRTTGLVSTERAPLPLDMPRGQQSTIS</sequence>
<name>A0A9P8VYP5_9HYPO</name>
<proteinExistence type="predicted"/>
<dbReference type="EMBL" id="JAGPYM010000019">
    <property type="protein sequence ID" value="KAH6884878.1"/>
    <property type="molecule type" value="Genomic_DNA"/>
</dbReference>
<comment type="caution">
    <text evidence="2">The sequence shown here is derived from an EMBL/GenBank/DDBJ whole genome shotgun (WGS) entry which is preliminary data.</text>
</comment>
<protein>
    <submittedName>
        <fullName evidence="2">Uncharacterized protein</fullName>
    </submittedName>
</protein>
<dbReference type="OrthoDB" id="626167at2759"/>
<evidence type="ECO:0000313" key="3">
    <source>
        <dbReference type="Proteomes" id="UP000777438"/>
    </source>
</evidence>
<keyword evidence="3" id="KW-1185">Reference proteome</keyword>
<evidence type="ECO:0000313" key="2">
    <source>
        <dbReference type="EMBL" id="KAH6884878.1"/>
    </source>
</evidence>
<evidence type="ECO:0000256" key="1">
    <source>
        <dbReference type="SAM" id="MobiDB-lite"/>
    </source>
</evidence>
<dbReference type="Proteomes" id="UP000777438">
    <property type="component" value="Unassembled WGS sequence"/>
</dbReference>
<reference evidence="2 3" key="1">
    <citation type="journal article" date="2021" name="Nat. Commun.">
        <title>Genetic determinants of endophytism in the Arabidopsis root mycobiome.</title>
        <authorList>
            <person name="Mesny F."/>
            <person name="Miyauchi S."/>
            <person name="Thiergart T."/>
            <person name="Pickel B."/>
            <person name="Atanasova L."/>
            <person name="Karlsson M."/>
            <person name="Huettel B."/>
            <person name="Barry K.W."/>
            <person name="Haridas S."/>
            <person name="Chen C."/>
            <person name="Bauer D."/>
            <person name="Andreopoulos W."/>
            <person name="Pangilinan J."/>
            <person name="LaButti K."/>
            <person name="Riley R."/>
            <person name="Lipzen A."/>
            <person name="Clum A."/>
            <person name="Drula E."/>
            <person name="Henrissat B."/>
            <person name="Kohler A."/>
            <person name="Grigoriev I.V."/>
            <person name="Martin F.M."/>
            <person name="Hacquard S."/>
        </authorList>
    </citation>
    <scope>NUCLEOTIDE SEQUENCE [LARGE SCALE GENOMIC DNA]</scope>
    <source>
        <strain evidence="2 3">MPI-CAGE-CH-0241</strain>
    </source>
</reference>
<dbReference type="AlphaFoldDB" id="A0A9P8VYP5"/>